<sequence length="258" mass="30139">MNKLNALFHLLPRNSQLLYRFCRKYANRYNGENDNNILTNGEVNLLKNYLPTCQTVFDVGSHFGSWSRLALAVKSDISLHCFEPSWSTFQRLDGSLSPKTLYNNFGLGREQGTRPYYIFADCATTNSLFLRKGLEDGWGKKMTNRTETVLIRTLDDYCREKNIARIDFLKIDTEGGEYDILCGARQMLSQNAIGIVQFEYGGCFIDAHILLKDVFEYFEQFPRYKLFKIFPNEMKMIVRYDQRLENFQYANYVAMIQD</sequence>
<name>A0A1F5T5Q6_9BACT</name>
<dbReference type="EMBL" id="MFGM01000074">
    <property type="protein sequence ID" value="OGF34304.1"/>
    <property type="molecule type" value="Genomic_DNA"/>
</dbReference>
<dbReference type="PANTHER" id="PTHR36973">
    <property type="entry name" value="SLL1456 PROTEIN-RELATED"/>
    <property type="match status" value="1"/>
</dbReference>
<dbReference type="NCBIfam" id="TIGR01444">
    <property type="entry name" value="fkbM_fam"/>
    <property type="match status" value="1"/>
</dbReference>
<reference evidence="2 3" key="1">
    <citation type="journal article" date="2016" name="Nat. Commun.">
        <title>Thousands of microbial genomes shed light on interconnected biogeochemical processes in an aquifer system.</title>
        <authorList>
            <person name="Anantharaman K."/>
            <person name="Brown C.T."/>
            <person name="Hug L.A."/>
            <person name="Sharon I."/>
            <person name="Castelle C.J."/>
            <person name="Probst A.J."/>
            <person name="Thomas B.C."/>
            <person name="Singh A."/>
            <person name="Wilkins M.J."/>
            <person name="Karaoz U."/>
            <person name="Brodie E.L."/>
            <person name="Williams K.H."/>
            <person name="Hubbard S.S."/>
            <person name="Banfield J.F."/>
        </authorList>
    </citation>
    <scope>NUCLEOTIDE SEQUENCE [LARGE SCALE GENOMIC DNA]</scope>
</reference>
<evidence type="ECO:0000259" key="1">
    <source>
        <dbReference type="Pfam" id="PF05050"/>
    </source>
</evidence>
<feature type="domain" description="Methyltransferase FkbM" evidence="1">
    <location>
        <begin position="58"/>
        <end position="201"/>
    </location>
</feature>
<proteinExistence type="predicted"/>
<comment type="caution">
    <text evidence="2">The sequence shown here is derived from an EMBL/GenBank/DDBJ whole genome shotgun (WGS) entry which is preliminary data.</text>
</comment>
<dbReference type="SUPFAM" id="SSF53335">
    <property type="entry name" value="S-adenosyl-L-methionine-dependent methyltransferases"/>
    <property type="match status" value="1"/>
</dbReference>
<dbReference type="Pfam" id="PF05050">
    <property type="entry name" value="Methyltransf_21"/>
    <property type="match status" value="1"/>
</dbReference>
<evidence type="ECO:0000313" key="2">
    <source>
        <dbReference type="EMBL" id="OGF34304.1"/>
    </source>
</evidence>
<gene>
    <name evidence="2" type="ORF">A2482_00740</name>
</gene>
<protein>
    <recommendedName>
        <fullName evidence="1">Methyltransferase FkbM domain-containing protein</fullName>
    </recommendedName>
</protein>
<dbReference type="InterPro" id="IPR029063">
    <property type="entry name" value="SAM-dependent_MTases_sf"/>
</dbReference>
<dbReference type="GO" id="GO:0008171">
    <property type="term" value="F:O-methyltransferase activity"/>
    <property type="evidence" value="ECO:0007669"/>
    <property type="project" value="TreeGrafter"/>
</dbReference>
<evidence type="ECO:0000313" key="3">
    <source>
        <dbReference type="Proteomes" id="UP000178656"/>
    </source>
</evidence>
<dbReference type="Gene3D" id="3.40.50.150">
    <property type="entry name" value="Vaccinia Virus protein VP39"/>
    <property type="match status" value="1"/>
</dbReference>
<dbReference type="AlphaFoldDB" id="A0A1F5T5Q6"/>
<dbReference type="Proteomes" id="UP000178656">
    <property type="component" value="Unassembled WGS sequence"/>
</dbReference>
<dbReference type="InterPro" id="IPR006342">
    <property type="entry name" value="FkbM_mtfrase"/>
</dbReference>
<dbReference type="InterPro" id="IPR053188">
    <property type="entry name" value="FkbM_Methyltransferase"/>
</dbReference>
<organism evidence="2 3">
    <name type="scientific">Candidatus Falkowbacteria bacterium RIFOXYC2_FULL_48_21</name>
    <dbReference type="NCBI Taxonomy" id="1798005"/>
    <lineage>
        <taxon>Bacteria</taxon>
        <taxon>Candidatus Falkowiibacteriota</taxon>
    </lineage>
</organism>
<accession>A0A1F5T5Q6</accession>
<dbReference type="PANTHER" id="PTHR36973:SF4">
    <property type="entry name" value="NODULATION PROTEIN"/>
    <property type="match status" value="1"/>
</dbReference>